<reference evidence="2 3" key="1">
    <citation type="submission" date="2018-10" db="EMBL/GenBank/DDBJ databases">
        <title>Genomic Encyclopedia of Archaeal and Bacterial Type Strains, Phase II (KMG-II): from individual species to whole genera.</title>
        <authorList>
            <person name="Goeker M."/>
        </authorList>
    </citation>
    <scope>NUCLEOTIDE SEQUENCE [LARGE SCALE GENOMIC DNA]</scope>
    <source>
        <strain evidence="2 3">ATCC 29870</strain>
    </source>
</reference>
<dbReference type="Gene3D" id="1.10.260.40">
    <property type="entry name" value="lambda repressor-like DNA-binding domains"/>
    <property type="match status" value="1"/>
</dbReference>
<dbReference type="SMART" id="SM00530">
    <property type="entry name" value="HTH_XRE"/>
    <property type="match status" value="1"/>
</dbReference>
<dbReference type="OrthoDB" id="400744at2"/>
<accession>A0A3M0A288</accession>
<evidence type="ECO:0000313" key="3">
    <source>
        <dbReference type="Proteomes" id="UP000267246"/>
    </source>
</evidence>
<evidence type="ECO:0000313" key="2">
    <source>
        <dbReference type="EMBL" id="RMA77579.1"/>
    </source>
</evidence>
<dbReference type="CDD" id="cd00093">
    <property type="entry name" value="HTH_XRE"/>
    <property type="match status" value="1"/>
</dbReference>
<dbReference type="Proteomes" id="UP000267246">
    <property type="component" value="Unassembled WGS sequence"/>
</dbReference>
<dbReference type="RefSeq" id="WP_121940893.1">
    <property type="nucleotide sequence ID" value="NZ_CP137846.1"/>
</dbReference>
<name>A0A3M0A288_9BACT</name>
<keyword evidence="2" id="KW-0238">DNA-binding</keyword>
<comment type="caution">
    <text evidence="2">The sequence shown here is derived from an EMBL/GenBank/DDBJ whole genome shotgun (WGS) entry which is preliminary data.</text>
</comment>
<dbReference type="SUPFAM" id="SSF47413">
    <property type="entry name" value="lambda repressor-like DNA-binding domains"/>
    <property type="match status" value="1"/>
</dbReference>
<keyword evidence="3" id="KW-1185">Reference proteome</keyword>
<gene>
    <name evidence="2" type="ORF">JN00_0430</name>
</gene>
<dbReference type="InterPro" id="IPR001387">
    <property type="entry name" value="Cro/C1-type_HTH"/>
</dbReference>
<dbReference type="EMBL" id="REFI01000008">
    <property type="protein sequence ID" value="RMA77579.1"/>
    <property type="molecule type" value="Genomic_DNA"/>
</dbReference>
<organism evidence="2 3">
    <name type="scientific">Metamycoplasma subdolum</name>
    <dbReference type="NCBI Taxonomy" id="92407"/>
    <lineage>
        <taxon>Bacteria</taxon>
        <taxon>Bacillati</taxon>
        <taxon>Mycoplasmatota</taxon>
        <taxon>Mycoplasmoidales</taxon>
        <taxon>Metamycoplasmataceae</taxon>
        <taxon>Metamycoplasma</taxon>
    </lineage>
</organism>
<sequence>MNWLELIKQLRNKMLITQSELAEEIGVTFATVNRYENGWFEPTMKIKRKLMRLFKIYGIVESDTNYGK</sequence>
<protein>
    <submittedName>
        <fullName evidence="2">DNA-binding XRE family transcriptional regulator</fullName>
    </submittedName>
</protein>
<dbReference type="AlphaFoldDB" id="A0A3M0A288"/>
<dbReference type="GO" id="GO:0003677">
    <property type="term" value="F:DNA binding"/>
    <property type="evidence" value="ECO:0007669"/>
    <property type="project" value="UniProtKB-KW"/>
</dbReference>
<dbReference type="InterPro" id="IPR010982">
    <property type="entry name" value="Lambda_DNA-bd_dom_sf"/>
</dbReference>
<feature type="domain" description="HTH cro/C1-type" evidence="1">
    <location>
        <begin position="7"/>
        <end position="60"/>
    </location>
</feature>
<proteinExistence type="predicted"/>
<dbReference type="Pfam" id="PF01381">
    <property type="entry name" value="HTH_3"/>
    <property type="match status" value="1"/>
</dbReference>
<evidence type="ECO:0000259" key="1">
    <source>
        <dbReference type="PROSITE" id="PS50943"/>
    </source>
</evidence>
<dbReference type="PROSITE" id="PS50943">
    <property type="entry name" value="HTH_CROC1"/>
    <property type="match status" value="1"/>
</dbReference>